<keyword evidence="4" id="KW-1185">Reference proteome</keyword>
<accession>A0A4Z1L007</accession>
<keyword evidence="2" id="KW-1133">Transmembrane helix</keyword>
<reference evidence="3 4" key="1">
    <citation type="submission" date="2017-12" db="EMBL/GenBank/DDBJ databases">
        <title>Comparative genomics of Botrytis spp.</title>
        <authorList>
            <person name="Valero-Jimenez C.A."/>
            <person name="Tapia P."/>
            <person name="Veloso J."/>
            <person name="Silva-Moreno E."/>
            <person name="Staats M."/>
            <person name="Valdes J.H."/>
            <person name="Van Kan J.A.L."/>
        </authorList>
    </citation>
    <scope>NUCLEOTIDE SEQUENCE [LARGE SCALE GENOMIC DNA]</scope>
    <source>
        <strain evidence="3 4">MUCL3349</strain>
    </source>
</reference>
<dbReference type="EMBL" id="PQXO01000075">
    <property type="protein sequence ID" value="TGO90185.1"/>
    <property type="molecule type" value="Genomic_DNA"/>
</dbReference>
<protein>
    <submittedName>
        <fullName evidence="3">Uncharacterized protein</fullName>
    </submittedName>
</protein>
<comment type="caution">
    <text evidence="3">The sequence shown here is derived from an EMBL/GenBank/DDBJ whole genome shotgun (WGS) entry which is preliminary data.</text>
</comment>
<evidence type="ECO:0000313" key="3">
    <source>
        <dbReference type="EMBL" id="TGO90185.1"/>
    </source>
</evidence>
<feature type="region of interest" description="Disordered" evidence="1">
    <location>
        <begin position="54"/>
        <end position="86"/>
    </location>
</feature>
<name>A0A4Z1L007_9HELO</name>
<gene>
    <name evidence="3" type="ORF">BPOR_0075g00150</name>
</gene>
<dbReference type="Proteomes" id="UP000297280">
    <property type="component" value="Unassembled WGS sequence"/>
</dbReference>
<evidence type="ECO:0000256" key="2">
    <source>
        <dbReference type="SAM" id="Phobius"/>
    </source>
</evidence>
<evidence type="ECO:0000256" key="1">
    <source>
        <dbReference type="SAM" id="MobiDB-lite"/>
    </source>
</evidence>
<feature type="transmembrane region" description="Helical" evidence="2">
    <location>
        <begin position="6"/>
        <end position="29"/>
    </location>
</feature>
<keyword evidence="2" id="KW-0812">Transmembrane</keyword>
<organism evidence="3 4">
    <name type="scientific">Botrytis porri</name>
    <dbReference type="NCBI Taxonomy" id="87229"/>
    <lineage>
        <taxon>Eukaryota</taxon>
        <taxon>Fungi</taxon>
        <taxon>Dikarya</taxon>
        <taxon>Ascomycota</taxon>
        <taxon>Pezizomycotina</taxon>
        <taxon>Leotiomycetes</taxon>
        <taxon>Helotiales</taxon>
        <taxon>Sclerotiniaceae</taxon>
        <taxon>Botrytis</taxon>
    </lineage>
</organism>
<feature type="compositionally biased region" description="Low complexity" evidence="1">
    <location>
        <begin position="74"/>
        <end position="86"/>
    </location>
</feature>
<proteinExistence type="predicted"/>
<dbReference type="AlphaFoldDB" id="A0A4Z1L007"/>
<evidence type="ECO:0000313" key="4">
    <source>
        <dbReference type="Proteomes" id="UP000297280"/>
    </source>
</evidence>
<sequence length="86" mass="9273">MQKNQIVAMLLCFVFLLMFVMIFVTMRLVNIFNATSVLPPLTSVVHLCRAHNSISSSNAKSALSEDRALDGDDGVTTVTGPATTTV</sequence>
<keyword evidence="2" id="KW-0472">Membrane</keyword>